<dbReference type="EMBL" id="JAIWYP010000014">
    <property type="protein sequence ID" value="KAH3711362.1"/>
    <property type="molecule type" value="Genomic_DNA"/>
</dbReference>
<dbReference type="Proteomes" id="UP000828390">
    <property type="component" value="Unassembled WGS sequence"/>
</dbReference>
<protein>
    <submittedName>
        <fullName evidence="1">Uncharacterized protein</fullName>
    </submittedName>
</protein>
<proteinExistence type="predicted"/>
<keyword evidence="2" id="KW-1185">Reference proteome</keyword>
<reference evidence="1" key="2">
    <citation type="submission" date="2020-11" db="EMBL/GenBank/DDBJ databases">
        <authorList>
            <person name="McCartney M.A."/>
            <person name="Auch B."/>
            <person name="Kono T."/>
            <person name="Mallez S."/>
            <person name="Becker A."/>
            <person name="Gohl D.M."/>
            <person name="Silverstein K.A.T."/>
            <person name="Koren S."/>
            <person name="Bechman K.B."/>
            <person name="Herman A."/>
            <person name="Abrahante J.E."/>
            <person name="Garbe J."/>
        </authorList>
    </citation>
    <scope>NUCLEOTIDE SEQUENCE</scope>
    <source>
        <strain evidence="1">Duluth1</strain>
        <tissue evidence="1">Whole animal</tissue>
    </source>
</reference>
<accession>A0A9D4BVZ6</accession>
<name>A0A9D4BVZ6_DREPO</name>
<evidence type="ECO:0000313" key="2">
    <source>
        <dbReference type="Proteomes" id="UP000828390"/>
    </source>
</evidence>
<comment type="caution">
    <text evidence="1">The sequence shown here is derived from an EMBL/GenBank/DDBJ whole genome shotgun (WGS) entry which is preliminary data.</text>
</comment>
<sequence>MFDHKNVGKTLIAQTLGYNVLANTVIANTFGHTNVAKTVIAKTGISGHGPTA</sequence>
<evidence type="ECO:0000313" key="1">
    <source>
        <dbReference type="EMBL" id="KAH3711362.1"/>
    </source>
</evidence>
<reference evidence="1" key="1">
    <citation type="journal article" date="2019" name="bioRxiv">
        <title>The Genome of the Zebra Mussel, Dreissena polymorpha: A Resource for Invasive Species Research.</title>
        <authorList>
            <person name="McCartney M.A."/>
            <person name="Auch B."/>
            <person name="Kono T."/>
            <person name="Mallez S."/>
            <person name="Zhang Y."/>
            <person name="Obille A."/>
            <person name="Becker A."/>
            <person name="Abrahante J.E."/>
            <person name="Garbe J."/>
            <person name="Badalamenti J.P."/>
            <person name="Herman A."/>
            <person name="Mangelson H."/>
            <person name="Liachko I."/>
            <person name="Sullivan S."/>
            <person name="Sone E.D."/>
            <person name="Koren S."/>
            <person name="Silverstein K.A.T."/>
            <person name="Beckman K.B."/>
            <person name="Gohl D.M."/>
        </authorList>
    </citation>
    <scope>NUCLEOTIDE SEQUENCE</scope>
    <source>
        <strain evidence="1">Duluth1</strain>
        <tissue evidence="1">Whole animal</tissue>
    </source>
</reference>
<gene>
    <name evidence="1" type="ORF">DPMN_070867</name>
</gene>
<dbReference type="AlphaFoldDB" id="A0A9D4BVZ6"/>
<organism evidence="1 2">
    <name type="scientific">Dreissena polymorpha</name>
    <name type="common">Zebra mussel</name>
    <name type="synonym">Mytilus polymorpha</name>
    <dbReference type="NCBI Taxonomy" id="45954"/>
    <lineage>
        <taxon>Eukaryota</taxon>
        <taxon>Metazoa</taxon>
        <taxon>Spiralia</taxon>
        <taxon>Lophotrochozoa</taxon>
        <taxon>Mollusca</taxon>
        <taxon>Bivalvia</taxon>
        <taxon>Autobranchia</taxon>
        <taxon>Heteroconchia</taxon>
        <taxon>Euheterodonta</taxon>
        <taxon>Imparidentia</taxon>
        <taxon>Neoheterodontei</taxon>
        <taxon>Myida</taxon>
        <taxon>Dreissenoidea</taxon>
        <taxon>Dreissenidae</taxon>
        <taxon>Dreissena</taxon>
    </lineage>
</organism>